<dbReference type="EMBL" id="OX597828">
    <property type="protein sequence ID" value="CAI9733652.1"/>
    <property type="molecule type" value="Genomic_DNA"/>
</dbReference>
<feature type="compositionally biased region" description="Acidic residues" evidence="1">
    <location>
        <begin position="36"/>
        <end position="54"/>
    </location>
</feature>
<keyword evidence="3" id="KW-1185">Reference proteome</keyword>
<sequence length="71" mass="8004">MFNRLIMIVKGRDQIVVSNPLDPLEHTATSAPAIDNDNDDEDDLESESNVEEDGEGEMVTWRLMFVLVVKV</sequence>
<dbReference type="Proteomes" id="UP001162480">
    <property type="component" value="Chromosome 15"/>
</dbReference>
<protein>
    <submittedName>
        <fullName evidence="2">Uncharacterized protein</fullName>
    </submittedName>
</protein>
<proteinExistence type="predicted"/>
<reference evidence="2" key="1">
    <citation type="submission" date="2023-08" db="EMBL/GenBank/DDBJ databases">
        <authorList>
            <person name="Alioto T."/>
            <person name="Alioto T."/>
            <person name="Gomez Garrido J."/>
        </authorList>
    </citation>
    <scope>NUCLEOTIDE SEQUENCE</scope>
</reference>
<evidence type="ECO:0000313" key="2">
    <source>
        <dbReference type="EMBL" id="CAI9733652.1"/>
    </source>
</evidence>
<organism evidence="2 3">
    <name type="scientific">Octopus vulgaris</name>
    <name type="common">Common octopus</name>
    <dbReference type="NCBI Taxonomy" id="6645"/>
    <lineage>
        <taxon>Eukaryota</taxon>
        <taxon>Metazoa</taxon>
        <taxon>Spiralia</taxon>
        <taxon>Lophotrochozoa</taxon>
        <taxon>Mollusca</taxon>
        <taxon>Cephalopoda</taxon>
        <taxon>Coleoidea</taxon>
        <taxon>Octopodiformes</taxon>
        <taxon>Octopoda</taxon>
        <taxon>Incirrata</taxon>
        <taxon>Octopodidae</taxon>
        <taxon>Octopus</taxon>
    </lineage>
</organism>
<evidence type="ECO:0000313" key="3">
    <source>
        <dbReference type="Proteomes" id="UP001162480"/>
    </source>
</evidence>
<feature type="region of interest" description="Disordered" evidence="1">
    <location>
        <begin position="21"/>
        <end position="54"/>
    </location>
</feature>
<evidence type="ECO:0000256" key="1">
    <source>
        <dbReference type="SAM" id="MobiDB-lite"/>
    </source>
</evidence>
<dbReference type="AlphaFoldDB" id="A0AA36BHT0"/>
<gene>
    <name evidence="2" type="ORF">OCTVUL_1B021376</name>
</gene>
<name>A0AA36BHT0_OCTVU</name>
<accession>A0AA36BHT0</accession>